<feature type="domain" description="Disease resistance N-terminal" evidence="9">
    <location>
        <begin position="14"/>
        <end position="99"/>
    </location>
</feature>
<organism evidence="13 14">
    <name type="scientific">Miscanthus lutarioriparius</name>
    <dbReference type="NCBI Taxonomy" id="422564"/>
    <lineage>
        <taxon>Eukaryota</taxon>
        <taxon>Viridiplantae</taxon>
        <taxon>Streptophyta</taxon>
        <taxon>Embryophyta</taxon>
        <taxon>Tracheophyta</taxon>
        <taxon>Spermatophyta</taxon>
        <taxon>Magnoliopsida</taxon>
        <taxon>Liliopsida</taxon>
        <taxon>Poales</taxon>
        <taxon>Poaceae</taxon>
        <taxon>PACMAD clade</taxon>
        <taxon>Panicoideae</taxon>
        <taxon>Andropogonodae</taxon>
        <taxon>Andropogoneae</taxon>
        <taxon>Saccharinae</taxon>
        <taxon>Miscanthus</taxon>
    </lineage>
</organism>
<dbReference type="Pfam" id="PF00931">
    <property type="entry name" value="NB-ARC"/>
    <property type="match status" value="1"/>
</dbReference>
<dbReference type="PANTHER" id="PTHR36766:SF55">
    <property type="entry name" value="OS11G0492900 PROTEIN"/>
    <property type="match status" value="1"/>
</dbReference>
<dbReference type="Gene3D" id="1.10.8.430">
    <property type="entry name" value="Helical domain of apoptotic protease-activating factors"/>
    <property type="match status" value="1"/>
</dbReference>
<dbReference type="InterPro" id="IPR027417">
    <property type="entry name" value="P-loop_NTPase"/>
</dbReference>
<keyword evidence="3" id="KW-0677">Repeat</keyword>
<dbReference type="GO" id="GO:0042742">
    <property type="term" value="P:defense response to bacterium"/>
    <property type="evidence" value="ECO:0007669"/>
    <property type="project" value="UniProtKB-ARBA"/>
</dbReference>
<dbReference type="InterPro" id="IPR057135">
    <property type="entry name" value="At4g27190-like_LRR"/>
</dbReference>
<dbReference type="Pfam" id="PF23559">
    <property type="entry name" value="WHD_DRP"/>
    <property type="match status" value="1"/>
</dbReference>
<evidence type="ECO:0000256" key="6">
    <source>
        <dbReference type="ARBA" id="ARBA00022840"/>
    </source>
</evidence>
<dbReference type="GO" id="GO:0005524">
    <property type="term" value="F:ATP binding"/>
    <property type="evidence" value="ECO:0007669"/>
    <property type="project" value="UniProtKB-KW"/>
</dbReference>
<sequence length="1616" mass="180946">MAEVLATMVVGPLVSMVKEKASSYLLDQYKVMEGMEEQHKLLKRKLPAVLDVITDAEEQAAKNREGAKAWLEELRTVAYKANDVLDEFKYEALRRKAKAEGHCKEFGMDVIKLFPYYNRFDFRRRMANKLRMILQEIDVLIAEMNTFRFKFKPQPPMSMKWRQTDPNMTDNYVNIASDSRAKEKKEIVDALLGQGDNVGLTVLPVVGMGGMGKTTLAQLVYNDSAIQKHFQVQIWVCVSENFDVDSLFETIVKEAEKNGCQMTVGSPMEKFKSAVSGKKYLLVLDDVWNREANKWDKLRSYLHHDAPGSSVLTTTRDEKIARFMGTIEAHKIKHLEQSYIEKIIKKEAFSVQAQKPDDQLLNMVGDVAKRCSGSPLAATALGSVLRTKNTVQEWEAVLNRSTICDDENGILPVLKLSYNCLPPHMRQCFAFCAMFPKDHEIDVEMLIRLWMANSFIPEQKRVCPEDIGKQIFNELAQRSFFQEVQQDKFYRQITCKIHDLMHDVAQDSMGKECAAIDTKLSQSEDFPYSARHLFLSGYIEENVLNASIEKGSPAIQTLICDRFVKADVQKLSKYLSPVRALKTWQGRFLKPKYLHHLRYLDLSRSDIVALPEDITILYHLQTLNLSYCTRLEQLPKAMKYMTALRHLYAHGCRKLTSMPAELGHLTSLQMLTCFVLGTGSGCSNMEALKNLDLGGQLELRRLENATGADAKAAKLWDKKRLEELTLRWSDDNEKEAHKEVLEGLRPHDGLKALRIYCCSSNGIPTWMLELQGMVELKLKNCQNLEKLPALWQLPSLQFLHLSNLRNLHCLFSGGAPSKFQKLKMMALYNMPNFTMWWDRNEVQGEEQILFPEVENLRIVLCQKLLALPKASVIKKSSGRDGAECRSPFPALKGMWLSGLDKFHRWEAVQGSLGEQVTFPWLEQLEVFGCPELTTFPEAPKLRKVELSNCRQQASPLGDLCLRGCDLFFSGSSALALRKCFGQLATLKIAQCDALVYWPEKLFQGLVSLRTLEIVWCSKLTGLTEDEASHEQSALVQWSGTLLPRLESLVIRGCGSLVQVPNLSTSLKTLRIEQCTSLKSIAFGEQQDTTGLETSSSLIAAGSSSSSNEDESTVSTAVVLKPVSSSSASSNHCFFPCLESLEIKWCHGLTEVANLPPSIKNLKIWQCGSLVSVSGEVTSLEQLNVWSCRSLESLPNGPHQVYSSLRILSIGCCDGIKQLLSSLQQCLGHLEKKNLDPHLLQEQVELDSKPESMSDGASTDVVLKQSSSTGSNHCFFPCLQSLDIWSCGGLTEVANLPPSIKTLKIWHCGSLVSVSGEVPSLEKLQIGYCGCLQSLPNGPHQVYSSLRVLEIQFCDGIKQLPPSLQQRLDHLEKKDLDTHLLQGEVTSLEELNVWSCESLESLPNGPHQVYSSLRVLSIRCCDGIKQLVLSLQQRLDHLEEKTLDPHLLQEQVELDSTPESMSDGASTSVVPKQSSSTGSNHCFFPCLESLEINDCSGLTEVANLPPSIKTLKIGQCGSLVSVSGEVPSLEELQICDCGCLQSLPNGPHQVYSSLRVLEIQFCDGIKQLPPSLQQRLDHLEEKTLDPHLLQGPAEPVPTGRIAALMSKLECFRLRSED</sequence>
<dbReference type="Gene3D" id="3.40.50.300">
    <property type="entry name" value="P-loop containing nucleotide triphosphate hydrolases"/>
    <property type="match status" value="1"/>
</dbReference>
<accession>A0A811SE99</accession>
<dbReference type="InterPro" id="IPR032675">
    <property type="entry name" value="LRR_dom_sf"/>
</dbReference>
<dbReference type="Pfam" id="PF25019">
    <property type="entry name" value="LRR_R13L1-DRL21"/>
    <property type="match status" value="1"/>
</dbReference>
<proteinExistence type="inferred from homology"/>
<keyword evidence="14" id="KW-1185">Reference proteome</keyword>
<evidence type="ECO:0000256" key="4">
    <source>
        <dbReference type="ARBA" id="ARBA00022741"/>
    </source>
</evidence>
<dbReference type="Pfam" id="PF23247">
    <property type="entry name" value="LRR_RPS2"/>
    <property type="match status" value="2"/>
</dbReference>
<dbReference type="GO" id="GO:0009626">
    <property type="term" value="P:plant-type hypersensitive response"/>
    <property type="evidence" value="ECO:0007669"/>
    <property type="project" value="UniProtKB-ARBA"/>
</dbReference>
<gene>
    <name evidence="13" type="ORF">NCGR_LOCUS64623</name>
</gene>
<evidence type="ECO:0000259" key="12">
    <source>
        <dbReference type="Pfam" id="PF25019"/>
    </source>
</evidence>
<feature type="domain" description="NB-ARC" evidence="8">
    <location>
        <begin position="183"/>
        <end position="350"/>
    </location>
</feature>
<feature type="domain" description="R13L1/DRL21-like LRR repeat region" evidence="12">
    <location>
        <begin position="686"/>
        <end position="803"/>
    </location>
</feature>
<evidence type="ECO:0000259" key="8">
    <source>
        <dbReference type="Pfam" id="PF00931"/>
    </source>
</evidence>
<evidence type="ECO:0000256" key="3">
    <source>
        <dbReference type="ARBA" id="ARBA00022737"/>
    </source>
</evidence>
<feature type="compositionally biased region" description="Polar residues" evidence="7">
    <location>
        <begin position="1456"/>
        <end position="1476"/>
    </location>
</feature>
<evidence type="ECO:0000313" key="14">
    <source>
        <dbReference type="Proteomes" id="UP000604825"/>
    </source>
</evidence>
<evidence type="ECO:0000256" key="5">
    <source>
        <dbReference type="ARBA" id="ARBA00022821"/>
    </source>
</evidence>
<dbReference type="Proteomes" id="UP000604825">
    <property type="component" value="Unassembled WGS sequence"/>
</dbReference>
<dbReference type="InterPro" id="IPR002182">
    <property type="entry name" value="NB-ARC"/>
</dbReference>
<comment type="caution">
    <text evidence="13">The sequence shown here is derived from an EMBL/GenBank/DDBJ whole genome shotgun (WGS) entry which is preliminary data.</text>
</comment>
<evidence type="ECO:0000256" key="2">
    <source>
        <dbReference type="ARBA" id="ARBA00022614"/>
    </source>
</evidence>
<dbReference type="Gene3D" id="1.20.5.4130">
    <property type="match status" value="1"/>
</dbReference>
<dbReference type="SUPFAM" id="SSF52058">
    <property type="entry name" value="L domain-like"/>
    <property type="match status" value="2"/>
</dbReference>
<feature type="domain" description="Disease resistance protein At4g27190-like leucine-rich repeats" evidence="10">
    <location>
        <begin position="977"/>
        <end position="1080"/>
    </location>
</feature>
<dbReference type="OrthoDB" id="67700at2759"/>
<feature type="domain" description="Disease resistance protein At4g27190-like leucine-rich repeats" evidence="10">
    <location>
        <begin position="1302"/>
        <end position="1439"/>
    </location>
</feature>
<dbReference type="FunFam" id="1.10.10.10:FF:000322">
    <property type="entry name" value="Probable disease resistance protein At1g63360"/>
    <property type="match status" value="1"/>
</dbReference>
<evidence type="ECO:0000256" key="1">
    <source>
        <dbReference type="ARBA" id="ARBA00008894"/>
    </source>
</evidence>
<dbReference type="GO" id="GO:0002758">
    <property type="term" value="P:innate immune response-activating signaling pathway"/>
    <property type="evidence" value="ECO:0007669"/>
    <property type="project" value="UniProtKB-ARBA"/>
</dbReference>
<protein>
    <submittedName>
        <fullName evidence="13">Uncharacterized protein</fullName>
    </submittedName>
</protein>
<reference evidence="13" key="1">
    <citation type="submission" date="2020-10" db="EMBL/GenBank/DDBJ databases">
        <authorList>
            <person name="Han B."/>
            <person name="Lu T."/>
            <person name="Zhao Q."/>
            <person name="Huang X."/>
            <person name="Zhao Y."/>
        </authorList>
    </citation>
    <scope>NUCLEOTIDE SEQUENCE</scope>
</reference>
<name>A0A811SE99_9POAL</name>
<evidence type="ECO:0000259" key="11">
    <source>
        <dbReference type="Pfam" id="PF23559"/>
    </source>
</evidence>
<evidence type="ECO:0000256" key="7">
    <source>
        <dbReference type="SAM" id="MobiDB-lite"/>
    </source>
</evidence>
<evidence type="ECO:0000313" key="13">
    <source>
        <dbReference type="EMBL" id="CAD6340525.1"/>
    </source>
</evidence>
<dbReference type="Gene3D" id="1.10.10.10">
    <property type="entry name" value="Winged helix-like DNA-binding domain superfamily/Winged helix DNA-binding domain"/>
    <property type="match status" value="1"/>
</dbReference>
<keyword evidence="2" id="KW-0433">Leucine-rich repeat</keyword>
<evidence type="ECO:0000259" key="10">
    <source>
        <dbReference type="Pfam" id="PF23247"/>
    </source>
</evidence>
<dbReference type="PANTHER" id="PTHR36766">
    <property type="entry name" value="PLANT BROAD-SPECTRUM MILDEW RESISTANCE PROTEIN RPW8"/>
    <property type="match status" value="1"/>
</dbReference>
<keyword evidence="6" id="KW-0067">ATP-binding</keyword>
<dbReference type="GO" id="GO:0043531">
    <property type="term" value="F:ADP binding"/>
    <property type="evidence" value="ECO:0007669"/>
    <property type="project" value="InterPro"/>
</dbReference>
<feature type="domain" description="Disease resistance protein winged helix" evidence="11">
    <location>
        <begin position="434"/>
        <end position="505"/>
    </location>
</feature>
<dbReference type="InterPro" id="IPR056789">
    <property type="entry name" value="LRR_R13L1-DRL21"/>
</dbReference>
<keyword evidence="4" id="KW-0547">Nucleotide-binding</keyword>
<dbReference type="EMBL" id="CAJGYO010000019">
    <property type="protein sequence ID" value="CAD6340525.1"/>
    <property type="molecule type" value="Genomic_DNA"/>
</dbReference>
<dbReference type="SUPFAM" id="SSF52540">
    <property type="entry name" value="P-loop containing nucleoside triphosphate hydrolases"/>
    <property type="match status" value="1"/>
</dbReference>
<dbReference type="PRINTS" id="PR00364">
    <property type="entry name" value="DISEASERSIST"/>
</dbReference>
<dbReference type="InterPro" id="IPR036388">
    <property type="entry name" value="WH-like_DNA-bd_sf"/>
</dbReference>
<dbReference type="InterPro" id="IPR058922">
    <property type="entry name" value="WHD_DRP"/>
</dbReference>
<keyword evidence="5" id="KW-0611">Plant defense</keyword>
<dbReference type="Pfam" id="PF18052">
    <property type="entry name" value="Rx_N"/>
    <property type="match status" value="1"/>
</dbReference>
<dbReference type="Gene3D" id="3.80.10.10">
    <property type="entry name" value="Ribonuclease Inhibitor"/>
    <property type="match status" value="7"/>
</dbReference>
<dbReference type="InterPro" id="IPR042197">
    <property type="entry name" value="Apaf_helical"/>
</dbReference>
<feature type="region of interest" description="Disordered" evidence="7">
    <location>
        <begin position="1454"/>
        <end position="1476"/>
    </location>
</feature>
<evidence type="ECO:0000259" key="9">
    <source>
        <dbReference type="Pfam" id="PF18052"/>
    </source>
</evidence>
<comment type="similarity">
    <text evidence="1">Belongs to the disease resistance NB-LRR family.</text>
</comment>
<dbReference type="InterPro" id="IPR041118">
    <property type="entry name" value="Rx_N"/>
</dbReference>